<dbReference type="InterPro" id="IPR001757">
    <property type="entry name" value="P_typ_ATPase"/>
</dbReference>
<keyword evidence="8" id="KW-0106">Calcium</keyword>
<evidence type="ECO:0000256" key="14">
    <source>
        <dbReference type="ARBA" id="ARBA00023136"/>
    </source>
</evidence>
<keyword evidence="3" id="KW-0813">Transport</keyword>
<feature type="domain" description="P-type ATPase A" evidence="17">
    <location>
        <begin position="199"/>
        <end position="322"/>
    </location>
</feature>
<dbReference type="Gene3D" id="3.40.1110.10">
    <property type="entry name" value="Calcium-transporting ATPase, cytoplasmic domain N"/>
    <property type="match status" value="1"/>
</dbReference>
<keyword evidence="6" id="KW-0479">Metal-binding</keyword>
<dbReference type="GO" id="GO:0005886">
    <property type="term" value="C:plasma membrane"/>
    <property type="evidence" value="ECO:0007669"/>
    <property type="project" value="TreeGrafter"/>
</dbReference>
<feature type="non-terminal residue" evidence="20">
    <location>
        <position position="1"/>
    </location>
</feature>
<keyword evidence="12 16" id="KW-1133">Transmembrane helix</keyword>
<feature type="non-terminal residue" evidence="20">
    <location>
        <position position="1076"/>
    </location>
</feature>
<feature type="transmembrane region" description="Helical" evidence="16">
    <location>
        <begin position="1022"/>
        <end position="1041"/>
    </location>
</feature>
<dbReference type="AlphaFoldDB" id="A0A4P9Y6G4"/>
<evidence type="ECO:0000313" key="20">
    <source>
        <dbReference type="EMBL" id="RKP14304.1"/>
    </source>
</evidence>
<evidence type="ECO:0000256" key="4">
    <source>
        <dbReference type="ARBA" id="ARBA00022568"/>
    </source>
</evidence>
<dbReference type="GO" id="GO:0016887">
    <property type="term" value="F:ATP hydrolysis activity"/>
    <property type="evidence" value="ECO:0007669"/>
    <property type="project" value="InterPro"/>
</dbReference>
<sequence length="1076" mass="115757">PFTLTPRQLGSLVDPKDPEGLIQLGGSEGLAKRLHSSLEYGLPARRSPPRRTQTGVSRISSILSSKIIDPTSSLSPPVMDLGTQEDGYYGTRVTLYGCNALPPRTIKSILQLMWMALKEKIIILLMIAAAVSLGLGIYEDTRTVYHKDPDTGEMVQESKVNWVEGCAILIAVIIVILVGSINDYQKEKQFQKLNAKKDAREVKVLRDGQWAQIPIENVLVGDIMSLEPGEIAAADAVLIQGHGVQCDESGVTGESDRDKPGSSQESPAVTGKVQLSPPVISAMEHAPPDPFILSGSRVLEGVGQCMVIAVGKNSIHGRTMLSLQDDPEETPLQAKLNILAEKIAKLGSAAALLMLIVLLIIYFASWGSRDHGDAATVVSRVVNIVISAVTIVVVAVPEGLPLAVTLALAFATSRMVRENNLVRVLAACETMGNATTICSDKTGTLTQNRMTVVAGQVFSRDFGYGTEDHQEAKADVAKRSTGPVLPPPLRDILFEGVAVNGTAFRDAQTGFMTGSKTEVALMEWVESMGSGDCGSIRSSKTILHMFPFSSTKKRMISIVQVPSGGEEERGGGGGQGGRKRVHVKGAAEIVLDLCSSVMITDNSGQGFLDGEEQGESYRKEVLVARRKEELLGVIDSYARQALRTIALAYREVDDNEGEEDGEKTISVTHQDHIDDQEEEGEEEEEKWTKNLTLVAILGIADPLREGVPKAVEACQNAGVKVRMVTGDSRVTAEAIARRCGILPPQTSLPGASQDPATQEAPGAILEGPQFRALDPERQREAAAALSVLARSSPEDKRILVVRLKELGECVAVTGDGTNDGPALKTANIGFAMGIAGTEVAKEAASIILMDDNFASLVRAISWGRCVGDAVRKFLQFQLTVNITAVILTFVSAIVDTGDQTPVLTAVQLLWVNLIMDTLAALALATDPPTPELLDRPPDPIVAPLISPQMWAMILAQAAYQLIVSFILLYVSRSIPGVQLTHSELYTLTFNTFVWAQLFNEINCRRIDNRRLNVFAGIHRNPWFISVLLLTAILQVVIVQWGGQAFQTVPISGAAWGVSIALGFLSIPVGVIVRLIP</sequence>
<name>A0A4P9Y6G4_9FUNG</name>
<evidence type="ECO:0000256" key="11">
    <source>
        <dbReference type="ARBA" id="ARBA00022967"/>
    </source>
</evidence>
<evidence type="ECO:0000256" key="5">
    <source>
        <dbReference type="ARBA" id="ARBA00022692"/>
    </source>
</evidence>
<keyword evidence="9" id="KW-0067">ATP-binding</keyword>
<dbReference type="SUPFAM" id="SSF56784">
    <property type="entry name" value="HAD-like"/>
    <property type="match status" value="1"/>
</dbReference>
<dbReference type="OrthoDB" id="3352408at2759"/>
<dbReference type="InterPro" id="IPR044492">
    <property type="entry name" value="P_typ_ATPase_HD_dom"/>
</dbReference>
<evidence type="ECO:0000259" key="19">
    <source>
        <dbReference type="Pfam" id="PF00690"/>
    </source>
</evidence>
<keyword evidence="7" id="KW-0547">Nucleotide-binding</keyword>
<dbReference type="SUPFAM" id="SSF81665">
    <property type="entry name" value="Calcium ATPase, transmembrane domain M"/>
    <property type="match status" value="1"/>
</dbReference>
<dbReference type="InterPro" id="IPR008250">
    <property type="entry name" value="ATPase_P-typ_transduc_dom_A_sf"/>
</dbReference>
<feature type="transmembrane region" description="Helical" evidence="16">
    <location>
        <begin position="949"/>
        <end position="970"/>
    </location>
</feature>
<accession>A0A4P9Y6G4</accession>
<dbReference type="Pfam" id="PF00122">
    <property type="entry name" value="E1-E2_ATPase"/>
    <property type="match status" value="1"/>
</dbReference>
<evidence type="ECO:0000256" key="9">
    <source>
        <dbReference type="ARBA" id="ARBA00022840"/>
    </source>
</evidence>
<dbReference type="InterPro" id="IPR059000">
    <property type="entry name" value="ATPase_P-type_domA"/>
</dbReference>
<dbReference type="SFLD" id="SFLDS00003">
    <property type="entry name" value="Haloacid_Dehalogenase"/>
    <property type="match status" value="1"/>
</dbReference>
<dbReference type="NCBIfam" id="TIGR01494">
    <property type="entry name" value="ATPase_P-type"/>
    <property type="match status" value="2"/>
</dbReference>
<feature type="compositionally biased region" description="Acidic residues" evidence="15">
    <location>
        <begin position="674"/>
        <end position="685"/>
    </location>
</feature>
<proteinExistence type="predicted"/>
<feature type="transmembrane region" description="Helical" evidence="16">
    <location>
        <begin position="873"/>
        <end position="894"/>
    </location>
</feature>
<evidence type="ECO:0000256" key="10">
    <source>
        <dbReference type="ARBA" id="ARBA00022842"/>
    </source>
</evidence>
<keyword evidence="10" id="KW-0460">Magnesium</keyword>
<dbReference type="EMBL" id="KZ987854">
    <property type="protein sequence ID" value="RKP14304.1"/>
    <property type="molecule type" value="Genomic_DNA"/>
</dbReference>
<feature type="region of interest" description="Disordered" evidence="15">
    <location>
        <begin position="248"/>
        <end position="271"/>
    </location>
</feature>
<feature type="domain" description="Cation-transporting P-type ATPase N-terminal" evidence="19">
    <location>
        <begin position="92"/>
        <end position="132"/>
    </location>
</feature>
<feature type="transmembrane region" description="Helical" evidence="16">
    <location>
        <begin position="121"/>
        <end position="138"/>
    </location>
</feature>
<dbReference type="InterPro" id="IPR023299">
    <property type="entry name" value="ATPase_P-typ_cyto_dom_N"/>
</dbReference>
<keyword evidence="4" id="KW-0109">Calcium transport</keyword>
<organism evidence="20 21">
    <name type="scientific">Piptocephalis cylindrospora</name>
    <dbReference type="NCBI Taxonomy" id="1907219"/>
    <lineage>
        <taxon>Eukaryota</taxon>
        <taxon>Fungi</taxon>
        <taxon>Fungi incertae sedis</taxon>
        <taxon>Zoopagomycota</taxon>
        <taxon>Zoopagomycotina</taxon>
        <taxon>Zoopagomycetes</taxon>
        <taxon>Zoopagales</taxon>
        <taxon>Piptocephalidaceae</taxon>
        <taxon>Piptocephalis</taxon>
    </lineage>
</organism>
<evidence type="ECO:0000256" key="13">
    <source>
        <dbReference type="ARBA" id="ARBA00023065"/>
    </source>
</evidence>
<keyword evidence="5 16" id="KW-0812">Transmembrane</keyword>
<dbReference type="SUPFAM" id="SSF81653">
    <property type="entry name" value="Calcium ATPase, transduction domain A"/>
    <property type="match status" value="1"/>
</dbReference>
<dbReference type="Pfam" id="PF00690">
    <property type="entry name" value="Cation_ATPase_N"/>
    <property type="match status" value="1"/>
</dbReference>
<evidence type="ECO:0000313" key="21">
    <source>
        <dbReference type="Proteomes" id="UP000267251"/>
    </source>
</evidence>
<evidence type="ECO:0000256" key="8">
    <source>
        <dbReference type="ARBA" id="ARBA00022837"/>
    </source>
</evidence>
<dbReference type="EC" id="7.2.2.10" evidence="2"/>
<evidence type="ECO:0000256" key="12">
    <source>
        <dbReference type="ARBA" id="ARBA00022989"/>
    </source>
</evidence>
<dbReference type="GO" id="GO:0005388">
    <property type="term" value="F:P-type calcium transporter activity"/>
    <property type="evidence" value="ECO:0007669"/>
    <property type="project" value="UniProtKB-EC"/>
</dbReference>
<protein>
    <recommendedName>
        <fullName evidence="2">P-type Ca(2+) transporter</fullName>
        <ecNumber evidence="2">7.2.2.10</ecNumber>
    </recommendedName>
</protein>
<dbReference type="InterPro" id="IPR006068">
    <property type="entry name" value="ATPase_P-typ_cation-transptr_C"/>
</dbReference>
<dbReference type="Gene3D" id="1.20.1110.10">
    <property type="entry name" value="Calcium-transporting ATPase, transmembrane domain"/>
    <property type="match status" value="1"/>
</dbReference>
<keyword evidence="13" id="KW-0406">Ion transport</keyword>
<dbReference type="FunFam" id="2.70.150.10:FF:000028">
    <property type="entry name" value="Calcium-transporting ATPase"/>
    <property type="match status" value="1"/>
</dbReference>
<dbReference type="PRINTS" id="PR00119">
    <property type="entry name" value="CATATPASE"/>
</dbReference>
<dbReference type="GO" id="GO:0006874">
    <property type="term" value="P:intracellular calcium ion homeostasis"/>
    <property type="evidence" value="ECO:0007669"/>
    <property type="project" value="TreeGrafter"/>
</dbReference>
<feature type="transmembrane region" description="Helical" evidence="16">
    <location>
        <begin position="1053"/>
        <end position="1075"/>
    </location>
</feature>
<dbReference type="FunFam" id="1.20.1110.10:FF:000002">
    <property type="entry name" value="Calcium-transporting ATPase"/>
    <property type="match status" value="1"/>
</dbReference>
<evidence type="ECO:0000256" key="7">
    <source>
        <dbReference type="ARBA" id="ARBA00022741"/>
    </source>
</evidence>
<dbReference type="PANTHER" id="PTHR24093:SF369">
    <property type="entry name" value="CALCIUM-TRANSPORTING ATPASE"/>
    <property type="match status" value="1"/>
</dbReference>
<dbReference type="GO" id="GO:0046872">
    <property type="term" value="F:metal ion binding"/>
    <property type="evidence" value="ECO:0007669"/>
    <property type="project" value="UniProtKB-KW"/>
</dbReference>
<dbReference type="InterPro" id="IPR023214">
    <property type="entry name" value="HAD_sf"/>
</dbReference>
<dbReference type="Gene3D" id="2.70.150.10">
    <property type="entry name" value="Calcium-transporting ATPase, cytoplasmic transduction domain A"/>
    <property type="match status" value="1"/>
</dbReference>
<evidence type="ECO:0000256" key="3">
    <source>
        <dbReference type="ARBA" id="ARBA00022448"/>
    </source>
</evidence>
<dbReference type="PROSITE" id="PS00154">
    <property type="entry name" value="ATPASE_E1_E2"/>
    <property type="match status" value="1"/>
</dbReference>
<dbReference type="GO" id="GO:0012505">
    <property type="term" value="C:endomembrane system"/>
    <property type="evidence" value="ECO:0007669"/>
    <property type="project" value="UniProtKB-SubCell"/>
</dbReference>
<keyword evidence="11" id="KW-1278">Translocase</keyword>
<reference evidence="21" key="1">
    <citation type="journal article" date="2018" name="Nat. Microbiol.">
        <title>Leveraging single-cell genomics to expand the fungal tree of life.</title>
        <authorList>
            <person name="Ahrendt S.R."/>
            <person name="Quandt C.A."/>
            <person name="Ciobanu D."/>
            <person name="Clum A."/>
            <person name="Salamov A."/>
            <person name="Andreopoulos B."/>
            <person name="Cheng J.F."/>
            <person name="Woyke T."/>
            <person name="Pelin A."/>
            <person name="Henrissat B."/>
            <person name="Reynolds N.K."/>
            <person name="Benny G.L."/>
            <person name="Smith M.E."/>
            <person name="James T.Y."/>
            <person name="Grigoriev I.V."/>
        </authorList>
    </citation>
    <scope>NUCLEOTIDE SEQUENCE [LARGE SCALE GENOMIC DNA]</scope>
</reference>
<dbReference type="SUPFAM" id="SSF81660">
    <property type="entry name" value="Metal cation-transporting ATPase, ATP-binding domain N"/>
    <property type="match status" value="1"/>
</dbReference>
<dbReference type="GO" id="GO:0005524">
    <property type="term" value="F:ATP binding"/>
    <property type="evidence" value="ECO:0007669"/>
    <property type="project" value="UniProtKB-KW"/>
</dbReference>
<dbReference type="Pfam" id="PF13246">
    <property type="entry name" value="Cation_ATPase"/>
    <property type="match status" value="1"/>
</dbReference>
<feature type="domain" description="Cation-transporting P-type ATPase C-terminal" evidence="18">
    <location>
        <begin position="902"/>
        <end position="1075"/>
    </location>
</feature>
<evidence type="ECO:0000259" key="17">
    <source>
        <dbReference type="Pfam" id="PF00122"/>
    </source>
</evidence>
<evidence type="ECO:0000256" key="1">
    <source>
        <dbReference type="ARBA" id="ARBA00004127"/>
    </source>
</evidence>
<keyword evidence="21" id="KW-1185">Reference proteome</keyword>
<dbReference type="Pfam" id="PF00689">
    <property type="entry name" value="Cation_ATPase_C"/>
    <property type="match status" value="1"/>
</dbReference>
<keyword evidence="14 16" id="KW-0472">Membrane</keyword>
<comment type="subcellular location">
    <subcellularLocation>
        <location evidence="1">Endomembrane system</location>
        <topology evidence="1">Multi-pass membrane protein</topology>
    </subcellularLocation>
</comment>
<evidence type="ECO:0000259" key="18">
    <source>
        <dbReference type="Pfam" id="PF00689"/>
    </source>
</evidence>
<feature type="transmembrane region" description="Helical" evidence="16">
    <location>
        <begin position="343"/>
        <end position="364"/>
    </location>
</feature>
<evidence type="ECO:0000256" key="16">
    <source>
        <dbReference type="SAM" id="Phobius"/>
    </source>
</evidence>
<evidence type="ECO:0000256" key="2">
    <source>
        <dbReference type="ARBA" id="ARBA00012790"/>
    </source>
</evidence>
<dbReference type="InterPro" id="IPR023298">
    <property type="entry name" value="ATPase_P-typ_TM_dom_sf"/>
</dbReference>
<feature type="transmembrane region" description="Helical" evidence="16">
    <location>
        <begin position="384"/>
        <end position="411"/>
    </location>
</feature>
<dbReference type="Gene3D" id="3.40.50.1000">
    <property type="entry name" value="HAD superfamily/HAD-like"/>
    <property type="match status" value="1"/>
</dbReference>
<evidence type="ECO:0000256" key="15">
    <source>
        <dbReference type="SAM" id="MobiDB-lite"/>
    </source>
</evidence>
<dbReference type="Proteomes" id="UP000267251">
    <property type="component" value="Unassembled WGS sequence"/>
</dbReference>
<feature type="transmembrane region" description="Helical" evidence="16">
    <location>
        <begin position="162"/>
        <end position="182"/>
    </location>
</feature>
<dbReference type="SFLD" id="SFLDF00027">
    <property type="entry name" value="p-type_atpase"/>
    <property type="match status" value="1"/>
</dbReference>
<dbReference type="SFLD" id="SFLDG00002">
    <property type="entry name" value="C1.7:_P-type_atpase_like"/>
    <property type="match status" value="1"/>
</dbReference>
<dbReference type="InterPro" id="IPR018303">
    <property type="entry name" value="ATPase_P-typ_P_site"/>
</dbReference>
<gene>
    <name evidence="20" type="ORF">BJ684DRAFT_6008</name>
</gene>
<dbReference type="PANTHER" id="PTHR24093">
    <property type="entry name" value="CATION TRANSPORTING ATPASE"/>
    <property type="match status" value="1"/>
</dbReference>
<feature type="region of interest" description="Disordered" evidence="15">
    <location>
        <begin position="654"/>
        <end position="686"/>
    </location>
</feature>
<dbReference type="InterPro" id="IPR036412">
    <property type="entry name" value="HAD-like_sf"/>
</dbReference>
<evidence type="ECO:0000256" key="6">
    <source>
        <dbReference type="ARBA" id="ARBA00022723"/>
    </source>
</evidence>
<dbReference type="InterPro" id="IPR004014">
    <property type="entry name" value="ATPase_P-typ_cation-transptr_N"/>
</dbReference>